<reference evidence="1" key="1">
    <citation type="journal article" date="2022" name="bioRxiv">
        <title>Sequencing and chromosome-scale assembly of the giantPleurodeles waltlgenome.</title>
        <authorList>
            <person name="Brown T."/>
            <person name="Elewa A."/>
            <person name="Iarovenko S."/>
            <person name="Subramanian E."/>
            <person name="Araus A.J."/>
            <person name="Petzold A."/>
            <person name="Susuki M."/>
            <person name="Suzuki K.-i.T."/>
            <person name="Hayashi T."/>
            <person name="Toyoda A."/>
            <person name="Oliveira C."/>
            <person name="Osipova E."/>
            <person name="Leigh N.D."/>
            <person name="Simon A."/>
            <person name="Yun M.H."/>
        </authorList>
    </citation>
    <scope>NUCLEOTIDE SEQUENCE</scope>
    <source>
        <strain evidence="1">20211129_DDA</strain>
        <tissue evidence="1">Liver</tissue>
    </source>
</reference>
<gene>
    <name evidence="1" type="ORF">NDU88_006222</name>
</gene>
<accession>A0AAV7RR95</accession>
<protein>
    <submittedName>
        <fullName evidence="1">Uncharacterized protein</fullName>
    </submittedName>
</protein>
<proteinExistence type="predicted"/>
<evidence type="ECO:0000313" key="1">
    <source>
        <dbReference type="EMBL" id="KAJ1153463.1"/>
    </source>
</evidence>
<dbReference type="Proteomes" id="UP001066276">
    <property type="component" value="Chromosome 5"/>
</dbReference>
<evidence type="ECO:0000313" key="2">
    <source>
        <dbReference type="Proteomes" id="UP001066276"/>
    </source>
</evidence>
<dbReference type="EMBL" id="JANPWB010000009">
    <property type="protein sequence ID" value="KAJ1153463.1"/>
    <property type="molecule type" value="Genomic_DNA"/>
</dbReference>
<name>A0AAV7RR95_PLEWA</name>
<keyword evidence="2" id="KW-1185">Reference proteome</keyword>
<dbReference type="AlphaFoldDB" id="A0AAV7RR95"/>
<organism evidence="1 2">
    <name type="scientific">Pleurodeles waltl</name>
    <name type="common">Iberian ribbed newt</name>
    <dbReference type="NCBI Taxonomy" id="8319"/>
    <lineage>
        <taxon>Eukaryota</taxon>
        <taxon>Metazoa</taxon>
        <taxon>Chordata</taxon>
        <taxon>Craniata</taxon>
        <taxon>Vertebrata</taxon>
        <taxon>Euteleostomi</taxon>
        <taxon>Amphibia</taxon>
        <taxon>Batrachia</taxon>
        <taxon>Caudata</taxon>
        <taxon>Salamandroidea</taxon>
        <taxon>Salamandridae</taxon>
        <taxon>Pleurodelinae</taxon>
        <taxon>Pleurodeles</taxon>
    </lineage>
</organism>
<comment type="caution">
    <text evidence="1">The sequence shown here is derived from an EMBL/GenBank/DDBJ whole genome shotgun (WGS) entry which is preliminary data.</text>
</comment>
<sequence length="68" mass="7331">MCGARGLTFAASVLGDAPFCSDDVGVHWDPECTGDVSSISQLEECRPPDEPRLQSAWCGSCHFDARSR</sequence>